<dbReference type="EMBL" id="BAAAFH010000011">
    <property type="protein sequence ID" value="GAA0875652.1"/>
    <property type="molecule type" value="Genomic_DNA"/>
</dbReference>
<name>A0ABP3Y3X7_9FLAO</name>
<keyword evidence="2" id="KW-1185">Reference proteome</keyword>
<proteinExistence type="predicted"/>
<dbReference type="Proteomes" id="UP001501126">
    <property type="component" value="Unassembled WGS sequence"/>
</dbReference>
<accession>A0ABP3Y3X7</accession>
<comment type="caution">
    <text evidence="1">The sequence shown here is derived from an EMBL/GenBank/DDBJ whole genome shotgun (WGS) entry which is preliminary data.</text>
</comment>
<protein>
    <submittedName>
        <fullName evidence="1">Uncharacterized protein</fullName>
    </submittedName>
</protein>
<organism evidence="1 2">
    <name type="scientific">Wandonia haliotis</name>
    <dbReference type="NCBI Taxonomy" id="574963"/>
    <lineage>
        <taxon>Bacteria</taxon>
        <taxon>Pseudomonadati</taxon>
        <taxon>Bacteroidota</taxon>
        <taxon>Flavobacteriia</taxon>
        <taxon>Flavobacteriales</taxon>
        <taxon>Crocinitomicaceae</taxon>
        <taxon>Wandonia</taxon>
    </lineage>
</organism>
<reference evidence="2" key="1">
    <citation type="journal article" date="2019" name="Int. J. Syst. Evol. Microbiol.">
        <title>The Global Catalogue of Microorganisms (GCM) 10K type strain sequencing project: providing services to taxonomists for standard genome sequencing and annotation.</title>
        <authorList>
            <consortium name="The Broad Institute Genomics Platform"/>
            <consortium name="The Broad Institute Genome Sequencing Center for Infectious Disease"/>
            <person name="Wu L."/>
            <person name="Ma J."/>
        </authorList>
    </citation>
    <scope>NUCLEOTIDE SEQUENCE [LARGE SCALE GENOMIC DNA]</scope>
    <source>
        <strain evidence="2">JCM 16083</strain>
    </source>
</reference>
<sequence>MIIFSSILFLVPKNPYLQVANYAFTETTGTYQAILGNSSLGGWSGTANGTNNPSGGTTPTSMATPFSFCLGGQIFPAGTHISMDYNGWIAFGNPSISSTTRQAPLTYINNSISAFGTGLQTTGSSNLSIRVVGTAPNRIIVFQWGGRYFGDATLNGTYRGHNYWRRVVNGHNNDYLHFQIRLYETTNVIEFHYLIGNPRTSSSGSLTSDVQVGLRGTSATDFNARTKTTTGSVWNANSSAASGLPSGTNNTMNFNNVRNNTNNKPVYVTPANRGDLTVTAGPGTGTIFRWTPVGGPSEDFSNHSGCYFSPLPVELIAFSAKAKENMNQIYWATATELNSDYFEVEHSLNGADWKLIKRVEAAGHSSSILQYELEDRAFSKTINYYRLKQVDFDGTTQMYNIVSVDNRISKKELLKTVNLIGQNVNEFYKGMVIEIYSDGSTQKYIRYE</sequence>
<evidence type="ECO:0000313" key="1">
    <source>
        <dbReference type="EMBL" id="GAA0875652.1"/>
    </source>
</evidence>
<gene>
    <name evidence="1" type="ORF">GCM10009118_20610</name>
</gene>
<evidence type="ECO:0000313" key="2">
    <source>
        <dbReference type="Proteomes" id="UP001501126"/>
    </source>
</evidence>